<gene>
    <name evidence="2" type="ORF">GTZ99_11010</name>
</gene>
<sequence length="545" mass="59559">MGCAVSACVLATPIAQAWAQSAPPVVVAPPAPMATPSPAAAPAAPVKQASLHVRCDGKPPQMSDIESFARIMGALTLLSLFAPAPEQADASKRLFGTAGVEACNQLIDAAAATREKNTLRRLPLILARAAHHIEAKQYQDALADVALARAEAKAAGLTGNPYFDRSMGLSFDRFDSFARLRLGDGEGARAVSLSHLDGMAYSFLPVLTAQDYGWMNDRMDANEERAHAIRGRMLSTAVNLYANRLEDQGRFKDAAALREAWLNRLNSINSESTRSWPLVTAAISHALAGDWDASKARALRARAQLDKLDEEGKPDSERSNVIEALDFLDVLVLHHEGRVDEARRNFAARSQWDVSFGAVVQATDMLRRGARPEQLFGALGKSGDELRQDMRRRAMARMLQTDSNNRTLYTNILPYAQIDAYEKLSRPVWNTDKSRYIAEKPVRNSKFYFMSFPADPTIPVFVRPDALMLHAALLAKAKGFKGFQWGKSNDVEGVALVMFGNAGDADMPAAMYIDADAVIAELRQIIPSPDELAARIKAREATARK</sequence>
<proteinExistence type="predicted"/>
<evidence type="ECO:0000313" key="3">
    <source>
        <dbReference type="Proteomes" id="UP000753724"/>
    </source>
</evidence>
<comment type="caution">
    <text evidence="2">The sequence shown here is derived from an EMBL/GenBank/DDBJ whole genome shotgun (WGS) entry which is preliminary data.</text>
</comment>
<feature type="signal peptide" evidence="1">
    <location>
        <begin position="1"/>
        <end position="19"/>
    </location>
</feature>
<dbReference type="EMBL" id="JAAAPO010000004">
    <property type="protein sequence ID" value="NBC37086.1"/>
    <property type="molecule type" value="Genomic_DNA"/>
</dbReference>
<keyword evidence="1" id="KW-0732">Signal</keyword>
<organism evidence="2 3">
    <name type="scientific">Novosphingobium ovatum</name>
    <dbReference type="NCBI Taxonomy" id="1908523"/>
    <lineage>
        <taxon>Bacteria</taxon>
        <taxon>Pseudomonadati</taxon>
        <taxon>Pseudomonadota</taxon>
        <taxon>Alphaproteobacteria</taxon>
        <taxon>Sphingomonadales</taxon>
        <taxon>Sphingomonadaceae</taxon>
        <taxon>Novosphingobium</taxon>
    </lineage>
</organism>
<reference evidence="3" key="1">
    <citation type="submission" date="2020-01" db="EMBL/GenBank/DDBJ databases">
        <title>Sphingomonas sp. strain CSW-10.</title>
        <authorList>
            <person name="Chen W.-M."/>
        </authorList>
    </citation>
    <scope>NUCLEOTIDE SEQUENCE [LARGE SCALE GENOMIC DNA]</scope>
    <source>
        <strain evidence="3">FSY-8</strain>
    </source>
</reference>
<evidence type="ECO:0000313" key="2">
    <source>
        <dbReference type="EMBL" id="NBC37086.1"/>
    </source>
</evidence>
<dbReference type="Proteomes" id="UP000753724">
    <property type="component" value="Unassembled WGS sequence"/>
</dbReference>
<keyword evidence="3" id="KW-1185">Reference proteome</keyword>
<feature type="chain" id="PRO_5046914593" description="Tetratricopeptide repeat protein" evidence="1">
    <location>
        <begin position="20"/>
        <end position="545"/>
    </location>
</feature>
<evidence type="ECO:0000256" key="1">
    <source>
        <dbReference type="SAM" id="SignalP"/>
    </source>
</evidence>
<evidence type="ECO:0008006" key="4">
    <source>
        <dbReference type="Google" id="ProtNLM"/>
    </source>
</evidence>
<name>A0ABW9XEX8_9SPHN</name>
<dbReference type="RefSeq" id="WP_161718817.1">
    <property type="nucleotide sequence ID" value="NZ_JAAAPO010000004.1"/>
</dbReference>
<protein>
    <recommendedName>
        <fullName evidence="4">Tetratricopeptide repeat protein</fullName>
    </recommendedName>
</protein>
<accession>A0ABW9XEX8</accession>